<comment type="similarity">
    <text evidence="2 5">Belongs to the FPP/GGPP synthase family.</text>
</comment>
<evidence type="ECO:0000256" key="1">
    <source>
        <dbReference type="ARBA" id="ARBA00001946"/>
    </source>
</evidence>
<dbReference type="SUPFAM" id="SSF48576">
    <property type="entry name" value="Terpenoid synthases"/>
    <property type="match status" value="1"/>
</dbReference>
<evidence type="ECO:0000256" key="3">
    <source>
        <dbReference type="ARBA" id="ARBA00022723"/>
    </source>
</evidence>
<keyword evidence="7" id="KW-1185">Reference proteome</keyword>
<dbReference type="PANTHER" id="PTHR43281">
    <property type="entry name" value="FARNESYL DIPHOSPHATE SYNTHASE"/>
    <property type="match status" value="1"/>
</dbReference>
<dbReference type="InterPro" id="IPR008949">
    <property type="entry name" value="Isoprenoid_synthase_dom_sf"/>
</dbReference>
<dbReference type="GO" id="GO:0004311">
    <property type="term" value="F:geranylgeranyl diphosphate synthase activity"/>
    <property type="evidence" value="ECO:0007669"/>
    <property type="project" value="TreeGrafter"/>
</dbReference>
<dbReference type="AlphaFoldDB" id="A0AA41RUT0"/>
<evidence type="ECO:0000313" key="7">
    <source>
        <dbReference type="Proteomes" id="UP001177140"/>
    </source>
</evidence>
<comment type="cofactor">
    <cofactor evidence="1">
        <name>Mg(2+)</name>
        <dbReference type="ChEBI" id="CHEBI:18420"/>
    </cofactor>
</comment>
<dbReference type="Gene3D" id="1.10.600.10">
    <property type="entry name" value="Farnesyl Diphosphate Synthase"/>
    <property type="match status" value="1"/>
</dbReference>
<dbReference type="GO" id="GO:0046872">
    <property type="term" value="F:metal ion binding"/>
    <property type="evidence" value="ECO:0007669"/>
    <property type="project" value="UniProtKB-KW"/>
</dbReference>
<dbReference type="InterPro" id="IPR033749">
    <property type="entry name" value="Polyprenyl_synt_CS"/>
</dbReference>
<comment type="caution">
    <text evidence="6">The sequence shown here is derived from an EMBL/GenBank/DDBJ whole genome shotgun (WGS) entry which is preliminary data.</text>
</comment>
<evidence type="ECO:0000256" key="4">
    <source>
        <dbReference type="ARBA" id="ARBA00022842"/>
    </source>
</evidence>
<evidence type="ECO:0000256" key="5">
    <source>
        <dbReference type="RuleBase" id="RU004466"/>
    </source>
</evidence>
<keyword evidence="5" id="KW-0808">Transferase</keyword>
<dbReference type="PROSITE" id="PS00723">
    <property type="entry name" value="POLYPRENYL_SYNTHASE_1"/>
    <property type="match status" value="1"/>
</dbReference>
<protein>
    <recommendedName>
        <fullName evidence="8">Geranylgeranyl diphosphate synthase</fullName>
    </recommendedName>
</protein>
<organism evidence="6 7">
    <name type="scientific">Papaver nudicaule</name>
    <name type="common">Iceland poppy</name>
    <dbReference type="NCBI Taxonomy" id="74823"/>
    <lineage>
        <taxon>Eukaryota</taxon>
        <taxon>Viridiplantae</taxon>
        <taxon>Streptophyta</taxon>
        <taxon>Embryophyta</taxon>
        <taxon>Tracheophyta</taxon>
        <taxon>Spermatophyta</taxon>
        <taxon>Magnoliopsida</taxon>
        <taxon>Ranunculales</taxon>
        <taxon>Papaveraceae</taxon>
        <taxon>Papaveroideae</taxon>
        <taxon>Papaver</taxon>
    </lineage>
</organism>
<reference evidence="6" key="1">
    <citation type="submission" date="2022-03" db="EMBL/GenBank/DDBJ databases">
        <title>A functionally conserved STORR gene fusion in Papaver species that diverged 16.8 million years ago.</title>
        <authorList>
            <person name="Catania T."/>
        </authorList>
    </citation>
    <scope>NUCLEOTIDE SEQUENCE</scope>
    <source>
        <strain evidence="6">S-191538</strain>
    </source>
</reference>
<evidence type="ECO:0008006" key="8">
    <source>
        <dbReference type="Google" id="ProtNLM"/>
    </source>
</evidence>
<dbReference type="GO" id="GO:0005737">
    <property type="term" value="C:cytoplasm"/>
    <property type="evidence" value="ECO:0007669"/>
    <property type="project" value="UniProtKB-ARBA"/>
</dbReference>
<dbReference type="InterPro" id="IPR000092">
    <property type="entry name" value="Polyprenyl_synt"/>
</dbReference>
<dbReference type="Pfam" id="PF00348">
    <property type="entry name" value="polyprenyl_synt"/>
    <property type="match status" value="1"/>
</dbReference>
<keyword evidence="3" id="KW-0479">Metal-binding</keyword>
<keyword evidence="4" id="KW-0460">Magnesium</keyword>
<evidence type="ECO:0000313" key="6">
    <source>
        <dbReference type="EMBL" id="MCL7026964.1"/>
    </source>
</evidence>
<dbReference type="Proteomes" id="UP001177140">
    <property type="component" value="Unassembled WGS sequence"/>
</dbReference>
<gene>
    <name evidence="6" type="ORF">MKW94_001355</name>
</gene>
<name>A0AA41RUT0_PAPNU</name>
<accession>A0AA41RUT0</accession>
<dbReference type="PANTHER" id="PTHR43281:SF24">
    <property type="entry name" value="OS07G0580900 PROTEIN"/>
    <property type="match status" value="1"/>
</dbReference>
<dbReference type="EMBL" id="JAJJMA010062890">
    <property type="protein sequence ID" value="MCL7026964.1"/>
    <property type="molecule type" value="Genomic_DNA"/>
</dbReference>
<evidence type="ECO:0000256" key="2">
    <source>
        <dbReference type="ARBA" id="ARBA00006706"/>
    </source>
</evidence>
<dbReference type="GO" id="GO:0008299">
    <property type="term" value="P:isoprenoid biosynthetic process"/>
    <property type="evidence" value="ECO:0007669"/>
    <property type="project" value="InterPro"/>
</dbReference>
<proteinExistence type="inferred from homology"/>
<sequence>MNSAATMHLGSRVQTYSMLNIASCLVLNPFRKTLHLHRHNPLFSLIKAKRCFFDLCCTKRHQPFDFKTYMHQKVNSVNEALEKSITVKEPVKIHEAMIYSLLAGGKRVRPVLCIAACELTMSLIHDDLPCMDNDDFRRGKPANHKVFGEGVAVIAGDALLVYAFEHMVKETKGVSATRIIRVVGELAKRIGGLFAGQAADLESSGLSEIGLEKLEFIHIHKSAALIEGSLVIGAILGGATEEVIEKKKNPIGTNSSSIGIFNFTSIRPVEPLFVVFLFSNFFDNLMDQLSDFDSEKAAPLMCLADYIANRLL</sequence>